<dbReference type="Proteomes" id="UP000055611">
    <property type="component" value="Chromosome"/>
</dbReference>
<keyword evidence="3" id="KW-1185">Reference proteome</keyword>
<feature type="region of interest" description="Disordered" evidence="1">
    <location>
        <begin position="55"/>
        <end position="81"/>
    </location>
</feature>
<dbReference type="EMBL" id="CP014206">
    <property type="protein sequence ID" value="AMK09768.1"/>
    <property type="molecule type" value="Genomic_DNA"/>
</dbReference>
<evidence type="ECO:0000256" key="1">
    <source>
        <dbReference type="SAM" id="MobiDB-lite"/>
    </source>
</evidence>
<organism evidence="2 3">
    <name type="scientific">Pseudodesulfovibrio indicus</name>
    <dbReference type="NCBI Taxonomy" id="1716143"/>
    <lineage>
        <taxon>Bacteria</taxon>
        <taxon>Pseudomonadati</taxon>
        <taxon>Thermodesulfobacteriota</taxon>
        <taxon>Desulfovibrionia</taxon>
        <taxon>Desulfovibrionales</taxon>
        <taxon>Desulfovibrionaceae</taxon>
    </lineage>
</organism>
<proteinExistence type="predicted"/>
<name>A0ABM7DMD2_9BACT</name>
<evidence type="ECO:0000313" key="3">
    <source>
        <dbReference type="Proteomes" id="UP000055611"/>
    </source>
</evidence>
<sequence>MASQVRTIILASGNSRLMRMMESVDGRLSSMRSMKTTKGMSWSRSSAHLSMAAFTEEKDWRTSPRRPMTRETTLRRARVKP</sequence>
<reference evidence="2 3" key="1">
    <citation type="journal article" date="2016" name="Front. Microbiol.">
        <title>Genome Sequence of the Piezophilic, Mesophilic Sulfate-Reducing Bacterium Desulfovibrio indicus J2T.</title>
        <authorList>
            <person name="Cao J."/>
            <person name="Maignien L."/>
            <person name="Shao Z."/>
            <person name="Alain K."/>
            <person name="Jebbar M."/>
        </authorList>
    </citation>
    <scope>NUCLEOTIDE SEQUENCE [LARGE SCALE GENOMIC DNA]</scope>
    <source>
        <strain evidence="2 3">J2</strain>
    </source>
</reference>
<protein>
    <submittedName>
        <fullName evidence="2">Uncharacterized protein</fullName>
    </submittedName>
</protein>
<gene>
    <name evidence="2" type="ORF">AWY79_00930</name>
</gene>
<accession>A0ABM7DMD2</accession>
<evidence type="ECO:0000313" key="2">
    <source>
        <dbReference type="EMBL" id="AMK09768.1"/>
    </source>
</evidence>
<feature type="compositionally biased region" description="Basic and acidic residues" evidence="1">
    <location>
        <begin position="55"/>
        <end position="74"/>
    </location>
</feature>